<evidence type="ECO:0000313" key="2">
    <source>
        <dbReference type="EMBL" id="VTJ59352.1"/>
    </source>
</evidence>
<sequence length="160" mass="17224">MACGVALMGGPKRPQGQAYCTRFISLCVVQKPQCSPAMKGYCQQNVGSGGDEMRAMLEPSHQTLLLQQCSVPTVPGPGTLSLTRQQETATSCHRSWERSNSSVGQAQLSSICGEWKVARTASPGPSAPTRLPCYIFRGHLTCPSPDCSKQVSLLHQDRSE</sequence>
<accession>A0A5E4AS57</accession>
<organism evidence="2 3">
    <name type="scientific">Marmota monax</name>
    <name type="common">Woodchuck</name>
    <dbReference type="NCBI Taxonomy" id="9995"/>
    <lineage>
        <taxon>Eukaryota</taxon>
        <taxon>Metazoa</taxon>
        <taxon>Chordata</taxon>
        <taxon>Craniata</taxon>
        <taxon>Vertebrata</taxon>
        <taxon>Euteleostomi</taxon>
        <taxon>Mammalia</taxon>
        <taxon>Eutheria</taxon>
        <taxon>Euarchontoglires</taxon>
        <taxon>Glires</taxon>
        <taxon>Rodentia</taxon>
        <taxon>Sciuromorpha</taxon>
        <taxon>Sciuridae</taxon>
        <taxon>Xerinae</taxon>
        <taxon>Marmotini</taxon>
        <taxon>Marmota</taxon>
    </lineage>
</organism>
<dbReference type="AlphaFoldDB" id="A0A5E4AS57"/>
<reference evidence="2 3" key="1">
    <citation type="submission" date="2019-04" db="EMBL/GenBank/DDBJ databases">
        <authorList>
            <person name="Alioto T."/>
            <person name="Alioto T."/>
        </authorList>
    </citation>
    <scope>NUCLEOTIDE SEQUENCE [LARGE SCALE GENOMIC DNA]</scope>
</reference>
<evidence type="ECO:0000313" key="1">
    <source>
        <dbReference type="EMBL" id="KAF7477922.1"/>
    </source>
</evidence>
<reference evidence="1" key="2">
    <citation type="submission" date="2020-08" db="EMBL/GenBank/DDBJ databases">
        <authorList>
            <person name="Shumante A."/>
            <person name="Zimin A.V."/>
            <person name="Puiu D."/>
            <person name="Salzberg S.L."/>
        </authorList>
    </citation>
    <scope>NUCLEOTIDE SEQUENCE</scope>
    <source>
        <strain evidence="1">WC2-LM</strain>
        <tissue evidence="1">Liver</tissue>
    </source>
</reference>
<dbReference type="Proteomes" id="UP000335636">
    <property type="component" value="Unassembled WGS sequence"/>
</dbReference>
<protein>
    <submittedName>
        <fullName evidence="2">Uncharacterized protein</fullName>
    </submittedName>
</protein>
<name>A0A5E4AS57_MARMO</name>
<dbReference type="EMBL" id="WJEC01001764">
    <property type="protein sequence ID" value="KAF7477922.1"/>
    <property type="molecule type" value="Genomic_DNA"/>
</dbReference>
<gene>
    <name evidence="1" type="ORF">GHT09_010970</name>
    <name evidence="2" type="ORF">MONAX_5E023232</name>
</gene>
<proteinExistence type="predicted"/>
<dbReference type="EMBL" id="CABDUW010000121">
    <property type="protein sequence ID" value="VTJ59352.1"/>
    <property type="molecule type" value="Genomic_DNA"/>
</dbReference>
<keyword evidence="3" id="KW-1185">Reference proteome</keyword>
<evidence type="ECO:0000313" key="3">
    <source>
        <dbReference type="Proteomes" id="UP000335636"/>
    </source>
</evidence>
<dbReference type="Proteomes" id="UP000662637">
    <property type="component" value="Unassembled WGS sequence"/>
</dbReference>